<evidence type="ECO:0000313" key="1">
    <source>
        <dbReference type="EMBL" id="CAI2165218.1"/>
    </source>
</evidence>
<name>A0A9W4SFH6_9GLOM</name>
<dbReference type="OrthoDB" id="2406181at2759"/>
<comment type="caution">
    <text evidence="1">The sequence shown here is derived from an EMBL/GenBank/DDBJ whole genome shotgun (WGS) entry which is preliminary data.</text>
</comment>
<sequence length="146" mass="16938">MASQEFVALFLSVERHLIFSLPNEPPQRAEPCLESTIRNERCPECRDYINERLGFNDMSRKERLLTFIREVTTEDNYQPTQINTKSWQGPPIVSLALIIPLNESRQKKARHKLNTEVYIYLPPGTSLATAKDKIKKLDKCMTFLVL</sequence>
<dbReference type="EMBL" id="CAMKVN010000206">
    <property type="protein sequence ID" value="CAI2165218.1"/>
    <property type="molecule type" value="Genomic_DNA"/>
</dbReference>
<protein>
    <submittedName>
        <fullName evidence="1">5270_t:CDS:1</fullName>
    </submittedName>
</protein>
<dbReference type="AlphaFoldDB" id="A0A9W4SFH6"/>
<dbReference type="Proteomes" id="UP001153678">
    <property type="component" value="Unassembled WGS sequence"/>
</dbReference>
<reference evidence="1" key="1">
    <citation type="submission" date="2022-08" db="EMBL/GenBank/DDBJ databases">
        <authorList>
            <person name="Kallberg Y."/>
            <person name="Tangrot J."/>
            <person name="Rosling A."/>
        </authorList>
    </citation>
    <scope>NUCLEOTIDE SEQUENCE</scope>
    <source>
        <strain evidence="1">Wild A</strain>
    </source>
</reference>
<gene>
    <name evidence="1" type="ORF">FWILDA_LOCUS1963</name>
</gene>
<organism evidence="1 2">
    <name type="scientific">Funneliformis geosporum</name>
    <dbReference type="NCBI Taxonomy" id="1117311"/>
    <lineage>
        <taxon>Eukaryota</taxon>
        <taxon>Fungi</taxon>
        <taxon>Fungi incertae sedis</taxon>
        <taxon>Mucoromycota</taxon>
        <taxon>Glomeromycotina</taxon>
        <taxon>Glomeromycetes</taxon>
        <taxon>Glomerales</taxon>
        <taxon>Glomeraceae</taxon>
        <taxon>Funneliformis</taxon>
    </lineage>
</organism>
<accession>A0A9W4SFH6</accession>
<keyword evidence="2" id="KW-1185">Reference proteome</keyword>
<proteinExistence type="predicted"/>
<evidence type="ECO:0000313" key="2">
    <source>
        <dbReference type="Proteomes" id="UP001153678"/>
    </source>
</evidence>